<keyword evidence="3" id="KW-1185">Reference proteome</keyword>
<accession>A0A8H7CH26</accession>
<evidence type="ECO:0000313" key="2">
    <source>
        <dbReference type="EMBL" id="KAF7335712.1"/>
    </source>
</evidence>
<name>A0A8H7CH26_9AGAR</name>
<dbReference type="EMBL" id="JACAZI010000024">
    <property type="protein sequence ID" value="KAF7335712.1"/>
    <property type="molecule type" value="Genomic_DNA"/>
</dbReference>
<sequence>MTVRFLDRRFALMRPMLNFHSIADLYRHLFYGKDLSGNSSSDPAGSLMFRPRGPTDKSLAGKTKGGSSSTTTRPVATNKPAQGAKPKPSTNPAPVKGNNTTSGGGRR</sequence>
<feature type="compositionally biased region" description="Low complexity" evidence="1">
    <location>
        <begin position="61"/>
        <end position="72"/>
    </location>
</feature>
<evidence type="ECO:0000313" key="3">
    <source>
        <dbReference type="Proteomes" id="UP000620124"/>
    </source>
</evidence>
<dbReference type="AlphaFoldDB" id="A0A8H7CH26"/>
<protein>
    <submittedName>
        <fullName evidence="2">Uncharacterized protein</fullName>
    </submittedName>
</protein>
<gene>
    <name evidence="2" type="ORF">MVEN_02226700</name>
</gene>
<reference evidence="2" key="1">
    <citation type="submission" date="2020-05" db="EMBL/GenBank/DDBJ databases">
        <title>Mycena genomes resolve the evolution of fungal bioluminescence.</title>
        <authorList>
            <person name="Tsai I.J."/>
        </authorList>
    </citation>
    <scope>NUCLEOTIDE SEQUENCE</scope>
    <source>
        <strain evidence="2">CCC161011</strain>
    </source>
</reference>
<evidence type="ECO:0000256" key="1">
    <source>
        <dbReference type="SAM" id="MobiDB-lite"/>
    </source>
</evidence>
<feature type="region of interest" description="Disordered" evidence="1">
    <location>
        <begin position="37"/>
        <end position="107"/>
    </location>
</feature>
<proteinExistence type="predicted"/>
<comment type="caution">
    <text evidence="2">The sequence shown here is derived from an EMBL/GenBank/DDBJ whole genome shotgun (WGS) entry which is preliminary data.</text>
</comment>
<organism evidence="2 3">
    <name type="scientific">Mycena venus</name>
    <dbReference type="NCBI Taxonomy" id="2733690"/>
    <lineage>
        <taxon>Eukaryota</taxon>
        <taxon>Fungi</taxon>
        <taxon>Dikarya</taxon>
        <taxon>Basidiomycota</taxon>
        <taxon>Agaricomycotina</taxon>
        <taxon>Agaricomycetes</taxon>
        <taxon>Agaricomycetidae</taxon>
        <taxon>Agaricales</taxon>
        <taxon>Marasmiineae</taxon>
        <taxon>Mycenaceae</taxon>
        <taxon>Mycena</taxon>
    </lineage>
</organism>
<dbReference type="Proteomes" id="UP000620124">
    <property type="component" value="Unassembled WGS sequence"/>
</dbReference>
<feature type="compositionally biased region" description="Polar residues" evidence="1">
    <location>
        <begin position="88"/>
        <end position="101"/>
    </location>
</feature>